<dbReference type="InterPro" id="IPR050832">
    <property type="entry name" value="Bact_Acetyltransf"/>
</dbReference>
<reference evidence="4" key="1">
    <citation type="journal article" date="2014" name="Int. J. Syst. Evol. Microbiol.">
        <title>Complete genome of a new Firmicutes species belonging to the dominant human colonic microbiota ('Ruminococcus bicirculans') reveals two chromosomes and a selective capacity to utilize plant glucans.</title>
        <authorList>
            <consortium name="NISC Comparative Sequencing Program"/>
            <person name="Wegmann U."/>
            <person name="Louis P."/>
            <person name="Goesmann A."/>
            <person name="Henrissat B."/>
            <person name="Duncan S.H."/>
            <person name="Flint H.J."/>
        </authorList>
    </citation>
    <scope>NUCLEOTIDE SEQUENCE</scope>
    <source>
        <strain evidence="4">NBRC 103855</strain>
    </source>
</reference>
<dbReference type="InterPro" id="IPR016181">
    <property type="entry name" value="Acyl_CoA_acyltransferase"/>
</dbReference>
<dbReference type="Proteomes" id="UP001161406">
    <property type="component" value="Unassembled WGS sequence"/>
</dbReference>
<dbReference type="Pfam" id="PF00583">
    <property type="entry name" value="Acetyltransf_1"/>
    <property type="match status" value="1"/>
</dbReference>
<organism evidence="4 5">
    <name type="scientific">Devosia yakushimensis</name>
    <dbReference type="NCBI Taxonomy" id="470028"/>
    <lineage>
        <taxon>Bacteria</taxon>
        <taxon>Pseudomonadati</taxon>
        <taxon>Pseudomonadota</taxon>
        <taxon>Alphaproteobacteria</taxon>
        <taxon>Hyphomicrobiales</taxon>
        <taxon>Devosiaceae</taxon>
        <taxon>Devosia</taxon>
    </lineage>
</organism>
<keyword evidence="2" id="KW-0012">Acyltransferase</keyword>
<feature type="domain" description="N-acetyltransferase" evidence="3">
    <location>
        <begin position="7"/>
        <end position="153"/>
    </location>
</feature>
<protein>
    <submittedName>
        <fullName evidence="4">N-acetyltransferase</fullName>
    </submittedName>
</protein>
<dbReference type="CDD" id="cd04301">
    <property type="entry name" value="NAT_SF"/>
    <property type="match status" value="1"/>
</dbReference>
<proteinExistence type="predicted"/>
<keyword evidence="5" id="KW-1185">Reference proteome</keyword>
<accession>A0ABQ5UDH8</accession>
<keyword evidence="1" id="KW-0808">Transferase</keyword>
<evidence type="ECO:0000256" key="2">
    <source>
        <dbReference type="ARBA" id="ARBA00023315"/>
    </source>
</evidence>
<comment type="caution">
    <text evidence="4">The sequence shown here is derived from an EMBL/GenBank/DDBJ whole genome shotgun (WGS) entry which is preliminary data.</text>
</comment>
<evidence type="ECO:0000259" key="3">
    <source>
        <dbReference type="PROSITE" id="PS51186"/>
    </source>
</evidence>
<dbReference type="RefSeq" id="WP_284389850.1">
    <property type="nucleotide sequence ID" value="NZ_BSNG01000001.1"/>
</dbReference>
<dbReference type="PANTHER" id="PTHR43877">
    <property type="entry name" value="AMINOALKYLPHOSPHONATE N-ACETYLTRANSFERASE-RELATED-RELATED"/>
    <property type="match status" value="1"/>
</dbReference>
<evidence type="ECO:0000256" key="1">
    <source>
        <dbReference type="ARBA" id="ARBA00022679"/>
    </source>
</evidence>
<reference evidence="4" key="2">
    <citation type="submission" date="2023-01" db="EMBL/GenBank/DDBJ databases">
        <title>Draft genome sequence of Devosia yakushimensis strain NBRC 103855.</title>
        <authorList>
            <person name="Sun Q."/>
            <person name="Mori K."/>
        </authorList>
    </citation>
    <scope>NUCLEOTIDE SEQUENCE</scope>
    <source>
        <strain evidence="4">NBRC 103855</strain>
    </source>
</reference>
<dbReference type="EMBL" id="BSNG01000001">
    <property type="protein sequence ID" value="GLQ09785.1"/>
    <property type="molecule type" value="Genomic_DNA"/>
</dbReference>
<name>A0ABQ5UDH8_9HYPH</name>
<evidence type="ECO:0000313" key="4">
    <source>
        <dbReference type="EMBL" id="GLQ09785.1"/>
    </source>
</evidence>
<dbReference type="PROSITE" id="PS51186">
    <property type="entry name" value="GNAT"/>
    <property type="match status" value="1"/>
</dbReference>
<dbReference type="InterPro" id="IPR000182">
    <property type="entry name" value="GNAT_dom"/>
</dbReference>
<dbReference type="Gene3D" id="3.40.630.30">
    <property type="match status" value="1"/>
</dbReference>
<sequence>MKILDLNDTPDLKPIVADRIWQAFWRPYGAALSDVETALADVLAGGPFRFSLVATDGEQFLGTATAIESDLAARPLLSPWIAALWVEPEMRGQGIAEALLKVATARLFEQGMSPVYLCAKPHMQGFYQRLGWSLMEQDVGPDRLDVFTRHAVQRLHSVINP</sequence>
<gene>
    <name evidence="4" type="ORF">GCM10007913_17170</name>
</gene>
<evidence type="ECO:0000313" key="5">
    <source>
        <dbReference type="Proteomes" id="UP001161406"/>
    </source>
</evidence>
<dbReference type="SUPFAM" id="SSF55729">
    <property type="entry name" value="Acyl-CoA N-acyltransferases (Nat)"/>
    <property type="match status" value="1"/>
</dbReference>